<name>A0A117NHL6_PICGL</name>
<geneLocation type="mitochondrion" evidence="1"/>
<dbReference type="AlphaFoldDB" id="A0A117NHL6"/>
<protein>
    <submittedName>
        <fullName evidence="1">Uncharacterized protein</fullName>
    </submittedName>
</protein>
<gene>
    <name evidence="1" type="ORF">ABT39_MTgene4605</name>
</gene>
<accession>A0A117NHL6</accession>
<keyword evidence="1" id="KW-0496">Mitochondrion</keyword>
<organism evidence="1">
    <name type="scientific">Picea glauca</name>
    <name type="common">White spruce</name>
    <name type="synonym">Pinus glauca</name>
    <dbReference type="NCBI Taxonomy" id="3330"/>
    <lineage>
        <taxon>Eukaryota</taxon>
        <taxon>Viridiplantae</taxon>
        <taxon>Streptophyta</taxon>
        <taxon>Embryophyta</taxon>
        <taxon>Tracheophyta</taxon>
        <taxon>Spermatophyta</taxon>
        <taxon>Pinopsida</taxon>
        <taxon>Pinidae</taxon>
        <taxon>Conifers I</taxon>
        <taxon>Pinales</taxon>
        <taxon>Pinaceae</taxon>
        <taxon>Picea</taxon>
    </lineage>
</organism>
<proteinExistence type="predicted"/>
<sequence>MAAYYGSSCAGLARQYLWLDLGLVKGLDLESEDIFVVTNFKKRNSREREPLFIIFLEYFKSFQMASIAQIMLAGNEKFHGQNLKSWKQKMLAIFEYRCLDKLVLGK</sequence>
<dbReference type="EMBL" id="LKAM01000005">
    <property type="protein sequence ID" value="KUM48590.1"/>
    <property type="molecule type" value="Genomic_DNA"/>
</dbReference>
<evidence type="ECO:0000313" key="1">
    <source>
        <dbReference type="EMBL" id="KUM48590.1"/>
    </source>
</evidence>
<comment type="caution">
    <text evidence="1">The sequence shown here is derived from an EMBL/GenBank/DDBJ whole genome shotgun (WGS) entry which is preliminary data.</text>
</comment>
<reference evidence="1" key="1">
    <citation type="journal article" date="2015" name="Genome Biol. Evol.">
        <title>Organellar Genomes of White Spruce (Picea glauca): Assembly and Annotation.</title>
        <authorList>
            <person name="Jackman S.D."/>
            <person name="Warren R.L."/>
            <person name="Gibb E.A."/>
            <person name="Vandervalk B.P."/>
            <person name="Mohamadi H."/>
            <person name="Chu J."/>
            <person name="Raymond A."/>
            <person name="Pleasance S."/>
            <person name="Coope R."/>
            <person name="Wildung M.R."/>
            <person name="Ritland C.E."/>
            <person name="Bousquet J."/>
            <person name="Jones S.J."/>
            <person name="Bohlmann J."/>
            <person name="Birol I."/>
        </authorList>
    </citation>
    <scope>NUCLEOTIDE SEQUENCE [LARGE SCALE GENOMIC DNA]</scope>
    <source>
        <tissue evidence="1">Flushing bud</tissue>
    </source>
</reference>